<accession>A0A7I7QZ14</accession>
<proteinExistence type="predicted"/>
<dbReference type="Gene3D" id="3.40.1000.10">
    <property type="entry name" value="Mog1/PsbP, alpha/beta/alpha sandwich"/>
    <property type="match status" value="1"/>
</dbReference>
<dbReference type="PROSITE" id="PS51257">
    <property type="entry name" value="PROKAR_LIPOPROTEIN"/>
    <property type="match status" value="1"/>
</dbReference>
<gene>
    <name evidence="2" type="ORF">MSEDJ_57250</name>
</gene>
<dbReference type="Pfam" id="PF10738">
    <property type="entry name" value="Lpp-LpqN"/>
    <property type="match status" value="1"/>
</dbReference>
<dbReference type="EMBL" id="AP022588">
    <property type="protein sequence ID" value="BBY31629.1"/>
    <property type="molecule type" value="Genomic_DNA"/>
</dbReference>
<dbReference type="Proteomes" id="UP000467193">
    <property type="component" value="Chromosome"/>
</dbReference>
<dbReference type="InterPro" id="IPR019674">
    <property type="entry name" value="Lipoprotein_LpqN/LpqT-like"/>
</dbReference>
<dbReference type="KEGG" id="msei:MSEDJ_57250"/>
<organism evidence="2 3">
    <name type="scientific">Mycolicibacterium sediminis</name>
    <dbReference type="NCBI Taxonomy" id="1286180"/>
    <lineage>
        <taxon>Bacteria</taxon>
        <taxon>Bacillati</taxon>
        <taxon>Actinomycetota</taxon>
        <taxon>Actinomycetes</taxon>
        <taxon>Mycobacteriales</taxon>
        <taxon>Mycobacteriaceae</taxon>
        <taxon>Mycolicibacterium</taxon>
    </lineage>
</organism>
<evidence type="ECO:0008006" key="4">
    <source>
        <dbReference type="Google" id="ProtNLM"/>
    </source>
</evidence>
<evidence type="ECO:0000256" key="1">
    <source>
        <dbReference type="ARBA" id="ARBA00022729"/>
    </source>
</evidence>
<name>A0A7I7QZ14_9MYCO</name>
<protein>
    <recommendedName>
        <fullName evidence="4">Lipoprotein LpqT</fullName>
    </recommendedName>
</protein>
<evidence type="ECO:0000313" key="3">
    <source>
        <dbReference type="Proteomes" id="UP000467193"/>
    </source>
</evidence>
<reference evidence="2 3" key="1">
    <citation type="journal article" date="2019" name="Emerg. Microbes Infect.">
        <title>Comprehensive subspecies identification of 175 nontuberculous mycobacteria species based on 7547 genomic profiles.</title>
        <authorList>
            <person name="Matsumoto Y."/>
            <person name="Kinjo T."/>
            <person name="Motooka D."/>
            <person name="Nabeya D."/>
            <person name="Jung N."/>
            <person name="Uechi K."/>
            <person name="Horii T."/>
            <person name="Iida T."/>
            <person name="Fujita J."/>
            <person name="Nakamura S."/>
        </authorList>
    </citation>
    <scope>NUCLEOTIDE SEQUENCE [LARGE SCALE GENOMIC DNA]</scope>
    <source>
        <strain evidence="2 3">JCM 17899</strain>
    </source>
</reference>
<dbReference type="RefSeq" id="WP_409370717.1">
    <property type="nucleotide sequence ID" value="NZ_AP022588.1"/>
</dbReference>
<keyword evidence="1" id="KW-0732">Signal</keyword>
<sequence length="221" mass="23564">MNRLTRWVVPAAVLTVGLTACGPAAPEYKSLWSSSPTTTTSTSDEPLVPFSQYLEGIGVTGAAIAPDKLTDLVVTLPSPPGWQPYANPNLAPGTRTIAKGTTYPIAMLLVFRLTGDFDVAEALKHADADAEMSKDFRKLNGSKENFKGFPSSMIEGSYDLNGQRMQSYNRIVIATGKPPAANIPGLRYLVQLTVTSFANEARANGPDIEQIISGFTVAAAK</sequence>
<evidence type="ECO:0000313" key="2">
    <source>
        <dbReference type="EMBL" id="BBY31629.1"/>
    </source>
</evidence>
<keyword evidence="3" id="KW-1185">Reference proteome</keyword>
<dbReference type="AlphaFoldDB" id="A0A7I7QZ14"/>